<dbReference type="Pfam" id="PF01408">
    <property type="entry name" value="GFO_IDH_MocA"/>
    <property type="match status" value="1"/>
</dbReference>
<dbReference type="InterPro" id="IPR000683">
    <property type="entry name" value="Gfo/Idh/MocA-like_OxRdtase_N"/>
</dbReference>
<dbReference type="AlphaFoldDB" id="X1VJF8"/>
<proteinExistence type="predicted"/>
<name>X1VJF8_9ZZZZ</name>
<dbReference type="SUPFAM" id="SSF51735">
    <property type="entry name" value="NAD(P)-binding Rossmann-fold domains"/>
    <property type="match status" value="1"/>
</dbReference>
<reference evidence="2" key="1">
    <citation type="journal article" date="2014" name="Front. Microbiol.">
        <title>High frequency of phylogenetically diverse reductive dehalogenase-homologous genes in deep subseafloor sedimentary metagenomes.</title>
        <authorList>
            <person name="Kawai M."/>
            <person name="Futagami T."/>
            <person name="Toyoda A."/>
            <person name="Takaki Y."/>
            <person name="Nishi S."/>
            <person name="Hori S."/>
            <person name="Arai W."/>
            <person name="Tsubouchi T."/>
            <person name="Morono Y."/>
            <person name="Uchiyama I."/>
            <person name="Ito T."/>
            <person name="Fujiyama A."/>
            <person name="Inagaki F."/>
            <person name="Takami H."/>
        </authorList>
    </citation>
    <scope>NUCLEOTIDE SEQUENCE</scope>
    <source>
        <strain evidence="2">Expedition CK06-06</strain>
    </source>
</reference>
<accession>X1VJF8</accession>
<dbReference type="EMBL" id="BARW01037905">
    <property type="protein sequence ID" value="GAJ19017.1"/>
    <property type="molecule type" value="Genomic_DNA"/>
</dbReference>
<dbReference type="InterPro" id="IPR051450">
    <property type="entry name" value="Gfo/Idh/MocA_Oxidoreductases"/>
</dbReference>
<comment type="caution">
    <text evidence="2">The sequence shown here is derived from an EMBL/GenBank/DDBJ whole genome shotgun (WGS) entry which is preliminary data.</text>
</comment>
<dbReference type="Gene3D" id="3.40.50.720">
    <property type="entry name" value="NAD(P)-binding Rossmann-like Domain"/>
    <property type="match status" value="1"/>
</dbReference>
<evidence type="ECO:0000313" key="2">
    <source>
        <dbReference type="EMBL" id="GAJ19017.1"/>
    </source>
</evidence>
<dbReference type="PANTHER" id="PTHR43377:SF1">
    <property type="entry name" value="BILIVERDIN REDUCTASE A"/>
    <property type="match status" value="1"/>
</dbReference>
<protein>
    <recommendedName>
        <fullName evidence="1">Gfo/Idh/MocA-like oxidoreductase N-terminal domain-containing protein</fullName>
    </recommendedName>
</protein>
<feature type="domain" description="Gfo/Idh/MocA-like oxidoreductase N-terminal" evidence="1">
    <location>
        <begin position="35"/>
        <end position="83"/>
    </location>
</feature>
<sequence>MGYEDIVALRTKKGTTKTLPVEFNYINEIFNVKDFYSNNLDGVIISSPTSLHIETMKIPLEKKIPIFVEKPIADSIEQLREIDDYDLNSVMIGFSLRYNEIINIVKEFIASGKLGKIYKANLYCGQFLPSWHPYADYRKEYYARKDLGGGVIRTLSHEID</sequence>
<dbReference type="PANTHER" id="PTHR43377">
    <property type="entry name" value="BILIVERDIN REDUCTASE A"/>
    <property type="match status" value="1"/>
</dbReference>
<evidence type="ECO:0000259" key="1">
    <source>
        <dbReference type="Pfam" id="PF01408"/>
    </source>
</evidence>
<dbReference type="InterPro" id="IPR036291">
    <property type="entry name" value="NAD(P)-bd_dom_sf"/>
</dbReference>
<gene>
    <name evidence="2" type="ORF">S12H4_58381</name>
</gene>
<feature type="non-terminal residue" evidence="2">
    <location>
        <position position="160"/>
    </location>
</feature>
<organism evidence="2">
    <name type="scientific">marine sediment metagenome</name>
    <dbReference type="NCBI Taxonomy" id="412755"/>
    <lineage>
        <taxon>unclassified sequences</taxon>
        <taxon>metagenomes</taxon>
        <taxon>ecological metagenomes</taxon>
    </lineage>
</organism>
<dbReference type="Gene3D" id="3.30.360.10">
    <property type="entry name" value="Dihydrodipicolinate Reductase, domain 2"/>
    <property type="match status" value="1"/>
</dbReference>
<dbReference type="GO" id="GO:0000166">
    <property type="term" value="F:nucleotide binding"/>
    <property type="evidence" value="ECO:0007669"/>
    <property type="project" value="InterPro"/>
</dbReference>